<sequence>MVCDERRPRCRDCELRGYFCQWGLNVSFHPSRTKTLSSDDREALSAIEKDRTSSDLAEGNQPRPGFSEASFRDDTPSIISDYHILTDVSSPDILASSNRQSAETTPQNANWKPQPGLGATQHTPNPPNGLGFMLNDSPSPTDEHVSTCHNDGMATSLQLNDLHENPEAREETVPQPNDHSRSCEVPSRLSIYDLPFSLGHAISWDDVPLPQPLCPITKVEGARLISLYLRETGEWCETTDSDKHFTIQSIHEMMESDCFVAAAMALASRQRDAVQRDHRPVTLELYQAVPVFYELEIGMVLAMELLNHASGPLPE</sequence>
<evidence type="ECO:0000313" key="3">
    <source>
        <dbReference type="Proteomes" id="UP000191408"/>
    </source>
</evidence>
<dbReference type="AlphaFoldDB" id="A0A1V6NF96"/>
<feature type="region of interest" description="Disordered" evidence="1">
    <location>
        <begin position="96"/>
        <end position="129"/>
    </location>
</feature>
<reference evidence="3" key="1">
    <citation type="journal article" date="2017" name="Nat. Microbiol.">
        <title>Global analysis of biosynthetic gene clusters reveals vast potential of secondary metabolite production in Penicillium species.</title>
        <authorList>
            <person name="Nielsen J.C."/>
            <person name="Grijseels S."/>
            <person name="Prigent S."/>
            <person name="Ji B."/>
            <person name="Dainat J."/>
            <person name="Nielsen K.F."/>
            <person name="Frisvad J.C."/>
            <person name="Workman M."/>
            <person name="Nielsen J."/>
        </authorList>
    </citation>
    <scope>NUCLEOTIDE SEQUENCE [LARGE SCALE GENOMIC DNA]</scope>
    <source>
        <strain evidence="3">IBT 4502</strain>
    </source>
</reference>
<feature type="compositionally biased region" description="Polar residues" evidence="1">
    <location>
        <begin position="96"/>
        <end position="111"/>
    </location>
</feature>
<dbReference type="OrthoDB" id="4937900at2759"/>
<comment type="caution">
    <text evidence="2">The sequence shown here is derived from an EMBL/GenBank/DDBJ whole genome shotgun (WGS) entry which is preliminary data.</text>
</comment>
<keyword evidence="3" id="KW-1185">Reference proteome</keyword>
<gene>
    <name evidence="2" type="ORF">PENPOL_c009G09135</name>
</gene>
<evidence type="ECO:0000313" key="2">
    <source>
        <dbReference type="EMBL" id="OQD63408.1"/>
    </source>
</evidence>
<organism evidence="2 3">
    <name type="scientific">Penicillium polonicum</name>
    <dbReference type="NCBI Taxonomy" id="60169"/>
    <lineage>
        <taxon>Eukaryota</taxon>
        <taxon>Fungi</taxon>
        <taxon>Dikarya</taxon>
        <taxon>Ascomycota</taxon>
        <taxon>Pezizomycotina</taxon>
        <taxon>Eurotiomycetes</taxon>
        <taxon>Eurotiomycetidae</taxon>
        <taxon>Eurotiales</taxon>
        <taxon>Aspergillaceae</taxon>
        <taxon>Penicillium</taxon>
    </lineage>
</organism>
<evidence type="ECO:0000256" key="1">
    <source>
        <dbReference type="SAM" id="MobiDB-lite"/>
    </source>
</evidence>
<name>A0A1V6NF96_PENPO</name>
<dbReference type="STRING" id="60169.A0A1V6NF96"/>
<feature type="region of interest" description="Disordered" evidence="1">
    <location>
        <begin position="31"/>
        <end position="73"/>
    </location>
</feature>
<proteinExistence type="predicted"/>
<accession>A0A1V6NF96</accession>
<dbReference type="Proteomes" id="UP000191408">
    <property type="component" value="Unassembled WGS sequence"/>
</dbReference>
<protein>
    <submittedName>
        <fullName evidence="2">Uncharacterized protein</fullName>
    </submittedName>
</protein>
<dbReference type="EMBL" id="MDYM01000009">
    <property type="protein sequence ID" value="OQD63408.1"/>
    <property type="molecule type" value="Genomic_DNA"/>
</dbReference>
<feature type="compositionally biased region" description="Basic and acidic residues" evidence="1">
    <location>
        <begin position="37"/>
        <end position="53"/>
    </location>
</feature>